<organism evidence="1 2">
    <name type="scientific">Cohaesibacter celericrescens</name>
    <dbReference type="NCBI Taxonomy" id="2067669"/>
    <lineage>
        <taxon>Bacteria</taxon>
        <taxon>Pseudomonadati</taxon>
        <taxon>Pseudomonadota</taxon>
        <taxon>Alphaproteobacteria</taxon>
        <taxon>Hyphomicrobiales</taxon>
        <taxon>Cohaesibacteraceae</taxon>
    </lineage>
</organism>
<sequence length="81" mass="9486">MLQNPHYVAVLVHPSHWFLFLTEAALEQFTNIDWAAFLRQHNMEHSMSRRGNCHDNAVAHRIRATENLKHQGVYNSRGYSL</sequence>
<dbReference type="AlphaFoldDB" id="A0A2N5XVV9"/>
<keyword evidence="2" id="KW-1185">Reference proteome</keyword>
<evidence type="ECO:0000313" key="1">
    <source>
        <dbReference type="EMBL" id="PLW78643.1"/>
    </source>
</evidence>
<accession>A0A2N5XVV9</accession>
<evidence type="ECO:0000313" key="2">
    <source>
        <dbReference type="Proteomes" id="UP000234881"/>
    </source>
</evidence>
<dbReference type="SUPFAM" id="SSF53098">
    <property type="entry name" value="Ribonuclease H-like"/>
    <property type="match status" value="1"/>
</dbReference>
<dbReference type="EMBL" id="PKUQ01000002">
    <property type="protein sequence ID" value="PLW78643.1"/>
    <property type="molecule type" value="Genomic_DNA"/>
</dbReference>
<evidence type="ECO:0008006" key="3">
    <source>
        <dbReference type="Google" id="ProtNLM"/>
    </source>
</evidence>
<name>A0A2N5XVV9_9HYPH</name>
<proteinExistence type="predicted"/>
<reference evidence="1 2" key="1">
    <citation type="submission" date="2018-01" db="EMBL/GenBank/DDBJ databases">
        <title>The draft genome sequence of Cohaesibacter sp. H1304.</title>
        <authorList>
            <person name="Wang N.-N."/>
            <person name="Du Z.-J."/>
        </authorList>
    </citation>
    <scope>NUCLEOTIDE SEQUENCE [LARGE SCALE GENOMIC DNA]</scope>
    <source>
        <strain evidence="1 2">H1304</strain>
    </source>
</reference>
<gene>
    <name evidence="1" type="ORF">C0081_03410</name>
</gene>
<dbReference type="Proteomes" id="UP000234881">
    <property type="component" value="Unassembled WGS sequence"/>
</dbReference>
<comment type="caution">
    <text evidence="1">The sequence shown here is derived from an EMBL/GenBank/DDBJ whole genome shotgun (WGS) entry which is preliminary data.</text>
</comment>
<dbReference type="InterPro" id="IPR012337">
    <property type="entry name" value="RNaseH-like_sf"/>
</dbReference>
<protein>
    <recommendedName>
        <fullName evidence="3">Transposase</fullName>
    </recommendedName>
</protein>